<proteinExistence type="predicted"/>
<comment type="caution">
    <text evidence="2">The sequence shown here is derived from an EMBL/GenBank/DDBJ whole genome shotgun (WGS) entry which is preliminary data.</text>
</comment>
<keyword evidence="3" id="KW-1185">Reference proteome</keyword>
<sequence length="365" mass="41493">MAGFKILCTSSNSFANVKICCNLMEEIIEKILVSLPAHKICQFRSVCKGWNKLLSSPEFLSVWNEAAVSNRDPWLLVETSMGARRFCFSTWSWKKIVSGPFSNFASGAGLLLKLSTKKIIVFNPLTRTYVQLPPLFVVRTVMLGGIVGCNNDSYKVVVGGFNHDKELQFIEIFDPCTYSWKIAKHLPEGTQILYNNNVFFQDFFFFVVYSNPASEFGIMGFSIKEDCKLEISYPFVSLPETVQDPLHAKILSWRSSILMAADVGNETLAVWEWDFDKRWKQITQTPSWIRFRFNDCICVGVGDYICFKEQTSFVGGTIFAYDLAQTRWTYLPPGGDDKQSQSTPNSSLNYHLSMMALQPKFLVVD</sequence>
<dbReference type="SUPFAM" id="SSF117281">
    <property type="entry name" value="Kelch motif"/>
    <property type="match status" value="1"/>
</dbReference>
<organism evidence="2 3">
    <name type="scientific">Taxus chinensis</name>
    <name type="common">Chinese yew</name>
    <name type="synonym">Taxus wallichiana var. chinensis</name>
    <dbReference type="NCBI Taxonomy" id="29808"/>
    <lineage>
        <taxon>Eukaryota</taxon>
        <taxon>Viridiplantae</taxon>
        <taxon>Streptophyta</taxon>
        <taxon>Embryophyta</taxon>
        <taxon>Tracheophyta</taxon>
        <taxon>Spermatophyta</taxon>
        <taxon>Pinopsida</taxon>
        <taxon>Pinidae</taxon>
        <taxon>Conifers II</taxon>
        <taxon>Cupressales</taxon>
        <taxon>Taxaceae</taxon>
        <taxon>Taxus</taxon>
    </lineage>
</organism>
<dbReference type="CDD" id="cd22157">
    <property type="entry name" value="F-box_AtFBW1-like"/>
    <property type="match status" value="1"/>
</dbReference>
<evidence type="ECO:0000259" key="1">
    <source>
        <dbReference type="Pfam" id="PF00646"/>
    </source>
</evidence>
<name>A0AA38FCA5_TAXCH</name>
<accession>A0AA38FCA5</accession>
<dbReference type="SUPFAM" id="SSF81383">
    <property type="entry name" value="F-box domain"/>
    <property type="match status" value="1"/>
</dbReference>
<dbReference type="Gene3D" id="1.20.1280.50">
    <property type="match status" value="1"/>
</dbReference>
<dbReference type="InterPro" id="IPR050796">
    <property type="entry name" value="SCF_F-box_component"/>
</dbReference>
<dbReference type="Pfam" id="PF00646">
    <property type="entry name" value="F-box"/>
    <property type="match status" value="1"/>
</dbReference>
<reference evidence="2 3" key="1">
    <citation type="journal article" date="2021" name="Nat. Plants">
        <title>The Taxus genome provides insights into paclitaxel biosynthesis.</title>
        <authorList>
            <person name="Xiong X."/>
            <person name="Gou J."/>
            <person name="Liao Q."/>
            <person name="Li Y."/>
            <person name="Zhou Q."/>
            <person name="Bi G."/>
            <person name="Li C."/>
            <person name="Du R."/>
            <person name="Wang X."/>
            <person name="Sun T."/>
            <person name="Guo L."/>
            <person name="Liang H."/>
            <person name="Lu P."/>
            <person name="Wu Y."/>
            <person name="Zhang Z."/>
            <person name="Ro D.K."/>
            <person name="Shang Y."/>
            <person name="Huang S."/>
            <person name="Yan J."/>
        </authorList>
    </citation>
    <scope>NUCLEOTIDE SEQUENCE [LARGE SCALE GENOMIC DNA]</scope>
    <source>
        <strain evidence="2">Ta-2019</strain>
    </source>
</reference>
<dbReference type="Proteomes" id="UP000824469">
    <property type="component" value="Unassembled WGS sequence"/>
</dbReference>
<evidence type="ECO:0000313" key="2">
    <source>
        <dbReference type="EMBL" id="KAH9297203.1"/>
    </source>
</evidence>
<dbReference type="Gene3D" id="2.120.10.80">
    <property type="entry name" value="Kelch-type beta propeller"/>
    <property type="match status" value="1"/>
</dbReference>
<dbReference type="PANTHER" id="PTHR31672">
    <property type="entry name" value="BNACNNG10540D PROTEIN"/>
    <property type="match status" value="1"/>
</dbReference>
<dbReference type="InterPro" id="IPR036047">
    <property type="entry name" value="F-box-like_dom_sf"/>
</dbReference>
<evidence type="ECO:0000313" key="3">
    <source>
        <dbReference type="Proteomes" id="UP000824469"/>
    </source>
</evidence>
<dbReference type="InterPro" id="IPR015915">
    <property type="entry name" value="Kelch-typ_b-propeller"/>
</dbReference>
<dbReference type="InterPro" id="IPR001810">
    <property type="entry name" value="F-box_dom"/>
</dbReference>
<gene>
    <name evidence="2" type="ORF">KI387_028885</name>
</gene>
<feature type="domain" description="F-box" evidence="1">
    <location>
        <begin position="24"/>
        <end position="60"/>
    </location>
</feature>
<protein>
    <recommendedName>
        <fullName evidence="1">F-box domain-containing protein</fullName>
    </recommendedName>
</protein>
<dbReference type="PANTHER" id="PTHR31672:SF2">
    <property type="entry name" value="F-BOX DOMAIN-CONTAINING PROTEIN"/>
    <property type="match status" value="1"/>
</dbReference>
<dbReference type="AlphaFoldDB" id="A0AA38FCA5"/>
<dbReference type="OMA" id="SWAIAGH"/>
<dbReference type="EMBL" id="JAHRHJ020000010">
    <property type="protein sequence ID" value="KAH9297203.1"/>
    <property type="molecule type" value="Genomic_DNA"/>
</dbReference>